<evidence type="ECO:0000256" key="1">
    <source>
        <dbReference type="ARBA" id="ARBA00004365"/>
    </source>
</evidence>
<dbReference type="InterPro" id="IPR001492">
    <property type="entry name" value="Flagellin"/>
</dbReference>
<comment type="subcellular location">
    <subcellularLocation>
        <location evidence="1">Bacterial flagellum</location>
    </subcellularLocation>
</comment>
<dbReference type="EMBL" id="MATO01000060">
    <property type="protein sequence ID" value="OCS86806.1"/>
    <property type="molecule type" value="Genomic_DNA"/>
</dbReference>
<name>A0A1C0YI03_9BACL</name>
<dbReference type="AlphaFoldDB" id="A0A1C0YI03"/>
<evidence type="ECO:0000256" key="3">
    <source>
        <dbReference type="ARBA" id="ARBA00023143"/>
    </source>
</evidence>
<reference evidence="6 7" key="1">
    <citation type="submission" date="2016-07" db="EMBL/GenBank/DDBJ databases">
        <title>Caryophanon latum genome sequencing.</title>
        <authorList>
            <person name="Verma A."/>
            <person name="Pal Y."/>
            <person name="Krishnamurthi S."/>
        </authorList>
    </citation>
    <scope>NUCLEOTIDE SEQUENCE [LARGE SCALE GENOMIC DNA]</scope>
    <source>
        <strain evidence="6 7">DSM 14151</strain>
    </source>
</reference>
<dbReference type="GO" id="GO:0009424">
    <property type="term" value="C:bacterial-type flagellum hook"/>
    <property type="evidence" value="ECO:0007669"/>
    <property type="project" value="InterPro"/>
</dbReference>
<gene>
    <name evidence="6" type="ORF">A6K76_14240</name>
</gene>
<dbReference type="PANTHER" id="PTHR42792">
    <property type="entry name" value="FLAGELLIN"/>
    <property type="match status" value="1"/>
</dbReference>
<proteinExistence type="inferred from homology"/>
<keyword evidence="7" id="KW-1185">Reference proteome</keyword>
<keyword evidence="6" id="KW-0282">Flagellum</keyword>
<dbReference type="OrthoDB" id="9758307at2"/>
<dbReference type="Pfam" id="PF00700">
    <property type="entry name" value="Flagellin_C"/>
    <property type="match status" value="1"/>
</dbReference>
<dbReference type="GO" id="GO:0071973">
    <property type="term" value="P:bacterial-type flagellum-dependent cell motility"/>
    <property type="evidence" value="ECO:0007669"/>
    <property type="project" value="InterPro"/>
</dbReference>
<evidence type="ECO:0000259" key="5">
    <source>
        <dbReference type="Pfam" id="PF00700"/>
    </source>
</evidence>
<evidence type="ECO:0000313" key="7">
    <source>
        <dbReference type="Proteomes" id="UP000093482"/>
    </source>
</evidence>
<comment type="caution">
    <text evidence="6">The sequence shown here is derived from an EMBL/GenBank/DDBJ whole genome shotgun (WGS) entry which is preliminary data.</text>
</comment>
<dbReference type="InterPro" id="IPR001029">
    <property type="entry name" value="Flagellin_N"/>
</dbReference>
<comment type="similarity">
    <text evidence="2">Belongs to the bacterial flagellin family.</text>
</comment>
<keyword evidence="6" id="KW-0966">Cell projection</keyword>
<dbReference type="Gene3D" id="1.20.1330.10">
    <property type="entry name" value="f41 fragment of flagellin, N-terminal domain"/>
    <property type="match status" value="1"/>
</dbReference>
<dbReference type="SUPFAM" id="SSF64518">
    <property type="entry name" value="Phase 1 flagellin"/>
    <property type="match status" value="1"/>
</dbReference>
<evidence type="ECO:0000256" key="2">
    <source>
        <dbReference type="ARBA" id="ARBA00005709"/>
    </source>
</evidence>
<feature type="domain" description="Flagellin C-terminal" evidence="5">
    <location>
        <begin position="232"/>
        <end position="306"/>
    </location>
</feature>
<dbReference type="RefSeq" id="WP_066465987.1">
    <property type="nucleotide sequence ID" value="NZ_MATO01000060.1"/>
</dbReference>
<dbReference type="NCBIfam" id="TIGR02550">
    <property type="entry name" value="flagell_flgL"/>
    <property type="match status" value="1"/>
</dbReference>
<dbReference type="Pfam" id="PF00669">
    <property type="entry name" value="Flagellin_N"/>
    <property type="match status" value="1"/>
</dbReference>
<organism evidence="6 7">
    <name type="scientific">Caryophanon latum</name>
    <dbReference type="NCBI Taxonomy" id="33977"/>
    <lineage>
        <taxon>Bacteria</taxon>
        <taxon>Bacillati</taxon>
        <taxon>Bacillota</taxon>
        <taxon>Bacilli</taxon>
        <taxon>Bacillales</taxon>
        <taxon>Caryophanaceae</taxon>
        <taxon>Caryophanon</taxon>
    </lineage>
</organism>
<dbReference type="PANTHER" id="PTHR42792:SF1">
    <property type="entry name" value="FLAGELLAR HOOK-ASSOCIATED PROTEIN 3"/>
    <property type="match status" value="1"/>
</dbReference>
<feature type="domain" description="Flagellin N-terminal" evidence="4">
    <location>
        <begin position="5"/>
        <end position="140"/>
    </location>
</feature>
<dbReference type="InterPro" id="IPR046358">
    <property type="entry name" value="Flagellin_C"/>
</dbReference>
<dbReference type="GO" id="GO:0005198">
    <property type="term" value="F:structural molecule activity"/>
    <property type="evidence" value="ECO:0007669"/>
    <property type="project" value="InterPro"/>
</dbReference>
<accession>A0A1C0YI03</accession>
<keyword evidence="6" id="KW-0969">Cilium</keyword>
<dbReference type="Proteomes" id="UP000093482">
    <property type="component" value="Unassembled WGS sequence"/>
</dbReference>
<evidence type="ECO:0000259" key="4">
    <source>
        <dbReference type="Pfam" id="PF00669"/>
    </source>
</evidence>
<evidence type="ECO:0000313" key="6">
    <source>
        <dbReference type="EMBL" id="OCS86806.1"/>
    </source>
</evidence>
<keyword evidence="3" id="KW-0975">Bacterial flagellum</keyword>
<sequence>MRVTQSMLSTNMLRNLNTSYGKMGKLQNQIDSGMKFTRASEDPVAAIKGMGYRTSLNKIEQFQRNIGEVNTWVDTTDATYGEVGDAVNRLRELLVQASNDTNTADDRDKIKTEVEQIREQIRDMGNTQVAGKYIFSGTNTQKPLFIDDGSGTGARVMNPNIIAPDGKVMMEVFEGVTFNVNSNGMPIFKGIDDTLGRAIEAIESDDSTAISEILGDGIGDPTDLTNISSIHSAILVSRAELGAKQQRVEMMDNRLATLNINITKQKSMNEDTDYAKAISDLTIAQSIHSAGLSIGAKIVQQTLVDFIR</sequence>
<dbReference type="InterPro" id="IPR013384">
    <property type="entry name" value="Flagell_FlgL"/>
</dbReference>
<protein>
    <submittedName>
        <fullName evidence="6">Flagellar hook-associated protein FlgL</fullName>
    </submittedName>
</protein>